<dbReference type="InterPro" id="IPR029063">
    <property type="entry name" value="SAM-dependent_MTases_sf"/>
</dbReference>
<dbReference type="PANTHER" id="PTHR43591:SF24">
    <property type="entry name" value="2-METHOXY-6-POLYPRENYL-1,4-BENZOQUINOL METHYLASE, MITOCHONDRIAL"/>
    <property type="match status" value="1"/>
</dbReference>
<comment type="caution">
    <text evidence="5">The sequence shown here is derived from an EMBL/GenBank/DDBJ whole genome shotgun (WGS) entry which is preliminary data.</text>
</comment>
<sequence length="264" mass="28069">MRPLIRELVDTVVAVVGRDASGLTILDVATGPGEPAFSLAKALPGSLVTATDFAPGMVAEAETRAKEQGLEGKLRFAVADGEDLCDFATGSMDVVTCNCAVFMMPHHDRALAEFHRVLKPGGLLVATAWSTVPEQTDIIRVMMGTCLAMDPDAGKAMQAIKKFATNAQFVEVFRTAGFQNVQSRDVNCPAHIPAASIQGAFIDNAMLQQLWERLEAGGRPTVRQEAEEALVRIAAEQGFLQPDGSLTMPTNVAVMVTGRAAGSR</sequence>
<dbReference type="Proteomes" id="UP001489004">
    <property type="component" value="Unassembled WGS sequence"/>
</dbReference>
<evidence type="ECO:0000313" key="5">
    <source>
        <dbReference type="EMBL" id="KAK9812613.1"/>
    </source>
</evidence>
<dbReference type="PANTHER" id="PTHR43591">
    <property type="entry name" value="METHYLTRANSFERASE"/>
    <property type="match status" value="1"/>
</dbReference>
<dbReference type="InterPro" id="IPR013216">
    <property type="entry name" value="Methyltransf_11"/>
</dbReference>
<evidence type="ECO:0000313" key="6">
    <source>
        <dbReference type="Proteomes" id="UP001489004"/>
    </source>
</evidence>
<dbReference type="AlphaFoldDB" id="A0AAW1PRK8"/>
<evidence type="ECO:0000256" key="3">
    <source>
        <dbReference type="ARBA" id="ARBA00022691"/>
    </source>
</evidence>
<evidence type="ECO:0000256" key="2">
    <source>
        <dbReference type="ARBA" id="ARBA00022679"/>
    </source>
</evidence>
<keyword evidence="2" id="KW-0808">Transferase</keyword>
<dbReference type="GO" id="GO:0008757">
    <property type="term" value="F:S-adenosylmethionine-dependent methyltransferase activity"/>
    <property type="evidence" value="ECO:0007669"/>
    <property type="project" value="InterPro"/>
</dbReference>
<organism evidence="5 6">
    <name type="scientific">[Myrmecia] bisecta</name>
    <dbReference type="NCBI Taxonomy" id="41462"/>
    <lineage>
        <taxon>Eukaryota</taxon>
        <taxon>Viridiplantae</taxon>
        <taxon>Chlorophyta</taxon>
        <taxon>core chlorophytes</taxon>
        <taxon>Trebouxiophyceae</taxon>
        <taxon>Trebouxiales</taxon>
        <taxon>Trebouxiaceae</taxon>
        <taxon>Myrmecia</taxon>
    </lineage>
</organism>
<proteinExistence type="predicted"/>
<dbReference type="Gene3D" id="3.40.50.150">
    <property type="entry name" value="Vaccinia Virus protein VP39"/>
    <property type="match status" value="1"/>
</dbReference>
<feature type="domain" description="Methyltransferase type 11" evidence="4">
    <location>
        <begin position="26"/>
        <end position="125"/>
    </location>
</feature>
<keyword evidence="3" id="KW-0949">S-adenosyl-L-methionine</keyword>
<name>A0AAW1PRK8_9CHLO</name>
<dbReference type="InterPro" id="IPR004033">
    <property type="entry name" value="UbiE/COQ5_MeTrFase"/>
</dbReference>
<dbReference type="EMBL" id="JALJOR010000008">
    <property type="protein sequence ID" value="KAK9812613.1"/>
    <property type="molecule type" value="Genomic_DNA"/>
</dbReference>
<dbReference type="CDD" id="cd02440">
    <property type="entry name" value="AdoMet_MTases"/>
    <property type="match status" value="1"/>
</dbReference>
<dbReference type="Pfam" id="PF08241">
    <property type="entry name" value="Methyltransf_11"/>
    <property type="match status" value="1"/>
</dbReference>
<evidence type="ECO:0000259" key="4">
    <source>
        <dbReference type="Pfam" id="PF08241"/>
    </source>
</evidence>
<dbReference type="GO" id="GO:0032259">
    <property type="term" value="P:methylation"/>
    <property type="evidence" value="ECO:0007669"/>
    <property type="project" value="UniProtKB-KW"/>
</dbReference>
<evidence type="ECO:0000256" key="1">
    <source>
        <dbReference type="ARBA" id="ARBA00022603"/>
    </source>
</evidence>
<reference evidence="5 6" key="1">
    <citation type="journal article" date="2024" name="Nat. Commun.">
        <title>Phylogenomics reveals the evolutionary origins of lichenization in chlorophyte algae.</title>
        <authorList>
            <person name="Puginier C."/>
            <person name="Libourel C."/>
            <person name="Otte J."/>
            <person name="Skaloud P."/>
            <person name="Haon M."/>
            <person name="Grisel S."/>
            <person name="Petersen M."/>
            <person name="Berrin J.G."/>
            <person name="Delaux P.M."/>
            <person name="Dal Grande F."/>
            <person name="Keller J."/>
        </authorList>
    </citation>
    <scope>NUCLEOTIDE SEQUENCE [LARGE SCALE GENOMIC DNA]</scope>
    <source>
        <strain evidence="5 6">SAG 2043</strain>
    </source>
</reference>
<dbReference type="GO" id="GO:0008425">
    <property type="term" value="F:2-methoxy-6-polyprenyl-1,4-benzoquinol methyltransferase activity"/>
    <property type="evidence" value="ECO:0007669"/>
    <property type="project" value="TreeGrafter"/>
</dbReference>
<gene>
    <name evidence="5" type="ORF">WJX72_000580</name>
</gene>
<keyword evidence="6" id="KW-1185">Reference proteome</keyword>
<protein>
    <recommendedName>
        <fullName evidence="4">Methyltransferase type 11 domain-containing protein</fullName>
    </recommendedName>
</protein>
<dbReference type="PROSITE" id="PS51608">
    <property type="entry name" value="SAM_MT_UBIE"/>
    <property type="match status" value="1"/>
</dbReference>
<dbReference type="SUPFAM" id="SSF53335">
    <property type="entry name" value="S-adenosyl-L-methionine-dependent methyltransferases"/>
    <property type="match status" value="1"/>
</dbReference>
<keyword evidence="1" id="KW-0489">Methyltransferase</keyword>
<accession>A0AAW1PRK8</accession>